<reference evidence="2 3" key="1">
    <citation type="journal article" date="2014" name="Int. J. Syst. Evol. Microbiol.">
        <title>Brachybacterium ginsengisoli sp. nov., isolated from soil of a ginseng field.</title>
        <authorList>
            <person name="Hoang V.A."/>
            <person name="Kim Y.J."/>
            <person name="Nguyen N.L."/>
            <person name="Yang D.C."/>
        </authorList>
    </citation>
    <scope>NUCLEOTIDE SEQUENCE [LARGE SCALE GENOMIC DNA]</scope>
    <source>
        <strain evidence="2 3">DCY80</strain>
    </source>
</reference>
<dbReference type="InterPro" id="IPR050765">
    <property type="entry name" value="Riboflavin_Biosynth_HTPR"/>
</dbReference>
<evidence type="ECO:0000313" key="3">
    <source>
        <dbReference type="Proteomes" id="UP000217889"/>
    </source>
</evidence>
<protein>
    <submittedName>
        <fullName evidence="2">Riboflavin biosynthesis protein RibD</fullName>
    </submittedName>
</protein>
<dbReference type="GO" id="GO:0009231">
    <property type="term" value="P:riboflavin biosynthetic process"/>
    <property type="evidence" value="ECO:0007669"/>
    <property type="project" value="InterPro"/>
</dbReference>
<dbReference type="GO" id="GO:0008703">
    <property type="term" value="F:5-amino-6-(5-phosphoribosylamino)uracil reductase activity"/>
    <property type="evidence" value="ECO:0007669"/>
    <property type="project" value="InterPro"/>
</dbReference>
<dbReference type="EMBL" id="CP023564">
    <property type="protein sequence ID" value="ATG53699.1"/>
    <property type="molecule type" value="Genomic_DNA"/>
</dbReference>
<gene>
    <name evidence="2" type="ORF">CFK41_02075</name>
</gene>
<feature type="domain" description="Bacterial bifunctional deaminase-reductase C-terminal" evidence="1">
    <location>
        <begin position="4"/>
        <end position="180"/>
    </location>
</feature>
<dbReference type="OrthoDB" id="195113at2"/>
<sequence>MRELVYYVAVSLDGFIAGPQDQFDAFLIEGDHMEGINAEFHDAIPTDIAAHLGIPQSAQRFGTVLMGATTYSMGLPDMPSPYRHLEQIVFTHHPLGTAENLRATDEDPVQVVRALKQQPGADIWLCGGAQLAAQLRDEIDRLVLKRQPLLFGDGVPLFAPGSYAPQRLEHVRTVSFESGVSLTEYARRR</sequence>
<dbReference type="Gene3D" id="3.40.430.10">
    <property type="entry name" value="Dihydrofolate Reductase, subunit A"/>
    <property type="match status" value="1"/>
</dbReference>
<dbReference type="InterPro" id="IPR002734">
    <property type="entry name" value="RibDG_C"/>
</dbReference>
<dbReference type="PANTHER" id="PTHR38011">
    <property type="entry name" value="DIHYDROFOLATE REDUCTASE FAMILY PROTEIN (AFU_ORTHOLOGUE AFUA_8G06820)"/>
    <property type="match status" value="1"/>
</dbReference>
<dbReference type="AlphaFoldDB" id="A0A291GU13"/>
<dbReference type="KEGG" id="bgg:CFK41_02075"/>
<dbReference type="PANTHER" id="PTHR38011:SF11">
    <property type="entry name" value="2,5-DIAMINO-6-RIBOSYLAMINO-4(3H)-PYRIMIDINONE 5'-PHOSPHATE REDUCTASE"/>
    <property type="match status" value="1"/>
</dbReference>
<organism evidence="2 3">
    <name type="scientific">Brachybacterium ginsengisoli</name>
    <dbReference type="NCBI Taxonomy" id="1331682"/>
    <lineage>
        <taxon>Bacteria</taxon>
        <taxon>Bacillati</taxon>
        <taxon>Actinomycetota</taxon>
        <taxon>Actinomycetes</taxon>
        <taxon>Micrococcales</taxon>
        <taxon>Dermabacteraceae</taxon>
        <taxon>Brachybacterium</taxon>
    </lineage>
</organism>
<dbReference type="Pfam" id="PF01872">
    <property type="entry name" value="RibD_C"/>
    <property type="match status" value="1"/>
</dbReference>
<evidence type="ECO:0000259" key="1">
    <source>
        <dbReference type="Pfam" id="PF01872"/>
    </source>
</evidence>
<keyword evidence="3" id="KW-1185">Reference proteome</keyword>
<dbReference type="RefSeq" id="WP_096798178.1">
    <property type="nucleotide sequence ID" value="NZ_CP023564.1"/>
</dbReference>
<dbReference type="Proteomes" id="UP000217889">
    <property type="component" value="Chromosome"/>
</dbReference>
<dbReference type="SUPFAM" id="SSF53597">
    <property type="entry name" value="Dihydrofolate reductase-like"/>
    <property type="match status" value="1"/>
</dbReference>
<name>A0A291GU13_9MICO</name>
<dbReference type="InterPro" id="IPR024072">
    <property type="entry name" value="DHFR-like_dom_sf"/>
</dbReference>
<proteinExistence type="predicted"/>
<evidence type="ECO:0000313" key="2">
    <source>
        <dbReference type="EMBL" id="ATG53699.1"/>
    </source>
</evidence>
<accession>A0A291GU13</accession>